<organism evidence="2 3">
    <name type="scientific">Suillus placidus</name>
    <dbReference type="NCBI Taxonomy" id="48579"/>
    <lineage>
        <taxon>Eukaryota</taxon>
        <taxon>Fungi</taxon>
        <taxon>Dikarya</taxon>
        <taxon>Basidiomycota</taxon>
        <taxon>Agaricomycotina</taxon>
        <taxon>Agaricomycetes</taxon>
        <taxon>Agaricomycetidae</taxon>
        <taxon>Boletales</taxon>
        <taxon>Suillineae</taxon>
        <taxon>Suillaceae</taxon>
        <taxon>Suillus</taxon>
    </lineage>
</organism>
<feature type="compositionally biased region" description="Basic residues" evidence="1">
    <location>
        <begin position="138"/>
        <end position="148"/>
    </location>
</feature>
<feature type="region of interest" description="Disordered" evidence="1">
    <location>
        <begin position="496"/>
        <end position="731"/>
    </location>
</feature>
<feature type="compositionally biased region" description="Pro residues" evidence="1">
    <location>
        <begin position="404"/>
        <end position="431"/>
    </location>
</feature>
<gene>
    <name evidence="2" type="ORF">EV702DRAFT_1073505</name>
</gene>
<feature type="region of interest" description="Disordered" evidence="1">
    <location>
        <begin position="1"/>
        <end position="276"/>
    </location>
</feature>
<comment type="caution">
    <text evidence="2">The sequence shown here is derived from an EMBL/GenBank/DDBJ whole genome shotgun (WGS) entry which is preliminary data.</text>
</comment>
<feature type="compositionally biased region" description="Basic and acidic residues" evidence="1">
    <location>
        <begin position="836"/>
        <end position="846"/>
    </location>
</feature>
<feature type="compositionally biased region" description="Acidic residues" evidence="1">
    <location>
        <begin position="814"/>
        <end position="827"/>
    </location>
</feature>
<feature type="compositionally biased region" description="Low complexity" evidence="1">
    <location>
        <begin position="126"/>
        <end position="137"/>
    </location>
</feature>
<evidence type="ECO:0000313" key="3">
    <source>
        <dbReference type="Proteomes" id="UP000714275"/>
    </source>
</evidence>
<sequence>MIEQWREDGGSVDDGGEKQTGKTKDRRKSSADGRGRTRRGRERKDAKRHASSGSRSRSQSVERSHSKSQSQSREPSRSRTRKTKARTSLERKQANSRAKSADGYGRNKYQDRVYAGRPEDADGELTPSMTSRSPSPRRTGHSRGKIRPHPQEDTSSSQHPPSSSHTIPLHSSHSEAIYPQLRKKPSITMPGSLFPRSDSLQPDPRDEETRRVRFLSASEDTHTHTHEQNPNPVPRTPQSTLDVDAQDSEPGPSNSPHETSEDQTGPSPWRTRPIASVHDAVQRFTASGGEERDFSLLVVASPTGPVDPESPGAVLEMPHLPLGSVSRKGKERAVEDGNEDLAFILDHHRVQDKEKQLDAVRRETGAKSKTTGDAERDGDKERIRMLEEEVRMLKEELSRRHRSPPPQTQVPIPPPPPPLPPPPGVRIPLPPHLGQSRALFASARAALRPTEVSATASTNDIARSASSKVRQPTVNVPSDKMAAFLNEMRTVRLRKVGSVPGSASGPGGLSRSVSDRPVVDRPGPSGLSRSVSAAGVDGRREDMTRRKSTGVKAPVGSAASGLAPASTSSSRPASTSSGSKTASTSKLPSASSIPKPKFTSTASKPSSSSTYPAPSSNATRPAISNKRKADVLGDSEGGSTSKRRSVTRAEARSDTSSSSSSSRIHEFSSGSTHSNLSLTGPSHANHSSLSNETDITTPSLCSDNELGGDVDGRMPSTPPGPRSAAAAVQSARDEVIEIIDVDMEDIDIEPAHKPITPSRPQGDIFRKRPPMSPLPVPTPTRVRAPARAKGRQSMPTPERTKRGATPKPKSIMLLDEDDDDDDDEPDELALPPKLRWQREAQPRVAEKSTAAENKGKRRLTLDEELARARSSDRLVELGLESGELFGTGTGSKRRGFLAGGGAGGAPVFMGAGYVRGVEENGLSLPVSRIPRRRG</sequence>
<protein>
    <submittedName>
        <fullName evidence="2">Uncharacterized protein</fullName>
    </submittedName>
</protein>
<dbReference type="Proteomes" id="UP000714275">
    <property type="component" value="Unassembled WGS sequence"/>
</dbReference>
<feature type="compositionally biased region" description="Low complexity" evidence="1">
    <location>
        <begin position="563"/>
        <end position="586"/>
    </location>
</feature>
<feature type="compositionally biased region" description="Polar residues" evidence="1">
    <location>
        <begin position="452"/>
        <end position="474"/>
    </location>
</feature>
<proteinExistence type="predicted"/>
<reference evidence="2" key="1">
    <citation type="journal article" date="2020" name="New Phytol.">
        <title>Comparative genomics reveals dynamic genome evolution in host specialist ectomycorrhizal fungi.</title>
        <authorList>
            <person name="Lofgren L.A."/>
            <person name="Nguyen N.H."/>
            <person name="Vilgalys R."/>
            <person name="Ruytinx J."/>
            <person name="Liao H.L."/>
            <person name="Branco S."/>
            <person name="Kuo A."/>
            <person name="LaButti K."/>
            <person name="Lipzen A."/>
            <person name="Andreopoulos W."/>
            <person name="Pangilinan J."/>
            <person name="Riley R."/>
            <person name="Hundley H."/>
            <person name="Na H."/>
            <person name="Barry K."/>
            <person name="Grigoriev I.V."/>
            <person name="Stajich J.E."/>
            <person name="Kennedy P.G."/>
        </authorList>
    </citation>
    <scope>NUCLEOTIDE SEQUENCE</scope>
    <source>
        <strain evidence="2">DOB743</strain>
    </source>
</reference>
<accession>A0A9P7D7V3</accession>
<dbReference type="OrthoDB" id="3256736at2759"/>
<feature type="region of interest" description="Disordered" evidence="1">
    <location>
        <begin position="352"/>
        <end position="432"/>
    </location>
</feature>
<name>A0A9P7D7V3_9AGAM</name>
<feature type="compositionally biased region" description="Basic residues" evidence="1">
    <location>
        <begin position="36"/>
        <end position="50"/>
    </location>
</feature>
<feature type="compositionally biased region" description="Polar residues" evidence="1">
    <location>
        <begin position="251"/>
        <end position="266"/>
    </location>
</feature>
<feature type="region of interest" description="Disordered" evidence="1">
    <location>
        <begin position="304"/>
        <end position="334"/>
    </location>
</feature>
<feature type="compositionally biased region" description="Low complexity" evidence="1">
    <location>
        <begin position="155"/>
        <end position="165"/>
    </location>
</feature>
<feature type="compositionally biased region" description="Basic and acidic residues" evidence="1">
    <location>
        <begin position="352"/>
        <end position="398"/>
    </location>
</feature>
<dbReference type="EMBL" id="JABBWD010000005">
    <property type="protein sequence ID" value="KAG1781801.1"/>
    <property type="molecule type" value="Genomic_DNA"/>
</dbReference>
<feature type="compositionally biased region" description="Basic and acidic residues" evidence="1">
    <location>
        <begin position="1"/>
        <end position="35"/>
    </location>
</feature>
<feature type="compositionally biased region" description="Polar residues" evidence="1">
    <location>
        <begin position="672"/>
        <end position="702"/>
    </location>
</feature>
<keyword evidence="3" id="KW-1185">Reference proteome</keyword>
<feature type="region of interest" description="Disordered" evidence="1">
    <location>
        <begin position="743"/>
        <end position="859"/>
    </location>
</feature>
<feature type="compositionally biased region" description="Low complexity" evidence="1">
    <location>
        <begin position="594"/>
        <end position="619"/>
    </location>
</feature>
<feature type="region of interest" description="Disordered" evidence="1">
    <location>
        <begin position="449"/>
        <end position="474"/>
    </location>
</feature>
<feature type="compositionally biased region" description="Low complexity" evidence="1">
    <location>
        <begin position="654"/>
        <end position="671"/>
    </location>
</feature>
<dbReference type="AlphaFoldDB" id="A0A9P7D7V3"/>
<evidence type="ECO:0000256" key="1">
    <source>
        <dbReference type="SAM" id="MobiDB-lite"/>
    </source>
</evidence>
<evidence type="ECO:0000313" key="2">
    <source>
        <dbReference type="EMBL" id="KAG1781801.1"/>
    </source>
</evidence>